<evidence type="ECO:0000259" key="2">
    <source>
        <dbReference type="Pfam" id="PF04984"/>
    </source>
</evidence>
<accession>A0A3E1Q8N6</accession>
<evidence type="ECO:0000256" key="1">
    <source>
        <dbReference type="ARBA" id="ARBA00008005"/>
    </source>
</evidence>
<feature type="domain" description="Tail sheath protein C-terminal" evidence="3">
    <location>
        <begin position="364"/>
        <end position="469"/>
    </location>
</feature>
<dbReference type="InterPro" id="IPR020287">
    <property type="entry name" value="Tail_sheath_C"/>
</dbReference>
<dbReference type="Pfam" id="PF04984">
    <property type="entry name" value="Phage_sheath_1"/>
    <property type="match status" value="1"/>
</dbReference>
<dbReference type="Pfam" id="PF17482">
    <property type="entry name" value="Phage_sheath_1C"/>
    <property type="match status" value="1"/>
</dbReference>
<feature type="domain" description="Tail sheath protein subtilisin-like" evidence="2">
    <location>
        <begin position="268"/>
        <end position="361"/>
    </location>
</feature>
<comment type="similarity">
    <text evidence="1">Belongs to the myoviridae tail sheath protein family.</text>
</comment>
<evidence type="ECO:0000259" key="3">
    <source>
        <dbReference type="Pfam" id="PF17482"/>
    </source>
</evidence>
<gene>
    <name evidence="4" type="ORF">DZ858_11735</name>
</gene>
<evidence type="ECO:0000313" key="5">
    <source>
        <dbReference type="Proteomes" id="UP000261082"/>
    </source>
</evidence>
<dbReference type="InterPro" id="IPR035089">
    <property type="entry name" value="Phage_sheath_subtilisin"/>
</dbReference>
<dbReference type="Proteomes" id="UP000261082">
    <property type="component" value="Unassembled WGS sequence"/>
</dbReference>
<dbReference type="EMBL" id="QVID01000002">
    <property type="protein sequence ID" value="RFN58482.1"/>
    <property type="molecule type" value="Genomic_DNA"/>
</dbReference>
<protein>
    <submittedName>
        <fullName evidence="4">Phage tail sheath family protein</fullName>
    </submittedName>
</protein>
<dbReference type="OrthoDB" id="9767864at2"/>
<dbReference type="PANTHER" id="PTHR35861:SF1">
    <property type="entry name" value="PHAGE TAIL SHEATH PROTEIN"/>
    <property type="match status" value="1"/>
</dbReference>
<name>A0A3E1Q8N6_9FLAO</name>
<dbReference type="AlphaFoldDB" id="A0A3E1Q8N6"/>
<dbReference type="InterPro" id="IPR052042">
    <property type="entry name" value="Tail_sheath_structural"/>
</dbReference>
<evidence type="ECO:0000313" key="4">
    <source>
        <dbReference type="EMBL" id="RFN58482.1"/>
    </source>
</evidence>
<reference evidence="4 5" key="1">
    <citation type="journal article" date="2007" name="Int. J. Syst. Evol. Microbiol.">
        <title>Marixanthomonas ophiurae gen. nov., sp. nov., a marine bacterium of the family Flavobacteriaceae isolated from a deep-sea brittle star.</title>
        <authorList>
            <person name="Romanenko L.A."/>
            <person name="Uchino M."/>
            <person name="Frolova G.M."/>
            <person name="Mikhailov V.V."/>
        </authorList>
    </citation>
    <scope>NUCLEOTIDE SEQUENCE [LARGE SCALE GENOMIC DNA]</scope>
    <source>
        <strain evidence="4 5">KMM 3046</strain>
    </source>
</reference>
<keyword evidence="5" id="KW-1185">Reference proteome</keyword>
<sequence>MKKPYKRPIIQVRNVSYTPSYIAQVETAIPAFIGYTKKAKKNDQDLTITPTKISSLNEYENFFGTSQNEKNIVATLIDTINNNGNTQVSNQKITINNTAPSPFTMYYALQQFFANGGTSCYIVSVGDYDSTTISKNQLLNGLYAVENYKEPTLLVFPDALAISTADNYYDVIHQALQQAKQLKDRFVIADTYANNPATVRNTNSLGSDTELLKYGAVYYPYLKTLLPYAFEDADITIQHENIDENGVQSVGSLNGLSLTDLKIGGSHENTALFNTIKNKLDQETVTLPPSSAMAGIYGRVDADRGVWKAPANVSVSGSIKPTQNITDAEQQNLNVHSSGKSINAIRQFPGKGILVWGARTLASNDNEWRYISVSRFGIMVETSINRAIYTCLNEPNNSNTWQQIKAIIENFLTLQWQNGALSGSTPDHAFFVNIGLGQSMTQSDILDGLLKIEIGIAPTRPAEFIVLRLTYKMQQN</sequence>
<comment type="caution">
    <text evidence="4">The sequence shown here is derived from an EMBL/GenBank/DDBJ whole genome shotgun (WGS) entry which is preliminary data.</text>
</comment>
<proteinExistence type="inferred from homology"/>
<dbReference type="Gene3D" id="3.40.50.11780">
    <property type="match status" value="1"/>
</dbReference>
<dbReference type="RefSeq" id="WP_117160428.1">
    <property type="nucleotide sequence ID" value="NZ_QVID01000002.1"/>
</dbReference>
<organism evidence="4 5">
    <name type="scientific">Marixanthomonas ophiurae</name>
    <dbReference type="NCBI Taxonomy" id="387659"/>
    <lineage>
        <taxon>Bacteria</taxon>
        <taxon>Pseudomonadati</taxon>
        <taxon>Bacteroidota</taxon>
        <taxon>Flavobacteriia</taxon>
        <taxon>Flavobacteriales</taxon>
        <taxon>Flavobacteriaceae</taxon>
        <taxon>Marixanthomonas</taxon>
    </lineage>
</organism>
<dbReference type="PANTHER" id="PTHR35861">
    <property type="match status" value="1"/>
</dbReference>